<dbReference type="Proteomes" id="UP000799428">
    <property type="component" value="Unassembled WGS sequence"/>
</dbReference>
<dbReference type="AlphaFoldDB" id="A0A6G1JWT5"/>
<keyword evidence="3" id="KW-1185">Reference proteome</keyword>
<evidence type="ECO:0000313" key="3">
    <source>
        <dbReference type="Proteomes" id="UP000799428"/>
    </source>
</evidence>
<organism evidence="2 3">
    <name type="scientific">Pleomassaria siparia CBS 279.74</name>
    <dbReference type="NCBI Taxonomy" id="1314801"/>
    <lineage>
        <taxon>Eukaryota</taxon>
        <taxon>Fungi</taxon>
        <taxon>Dikarya</taxon>
        <taxon>Ascomycota</taxon>
        <taxon>Pezizomycotina</taxon>
        <taxon>Dothideomycetes</taxon>
        <taxon>Pleosporomycetidae</taxon>
        <taxon>Pleosporales</taxon>
        <taxon>Pleomassariaceae</taxon>
        <taxon>Pleomassaria</taxon>
    </lineage>
</organism>
<accession>A0A6G1JWT5</accession>
<name>A0A6G1JWT5_9PLEO</name>
<evidence type="ECO:0000256" key="1">
    <source>
        <dbReference type="SAM" id="MobiDB-lite"/>
    </source>
</evidence>
<feature type="region of interest" description="Disordered" evidence="1">
    <location>
        <begin position="33"/>
        <end position="57"/>
    </location>
</feature>
<gene>
    <name evidence="2" type="ORF">K504DRAFT_460737</name>
</gene>
<reference evidence="2" key="1">
    <citation type="journal article" date="2020" name="Stud. Mycol.">
        <title>101 Dothideomycetes genomes: a test case for predicting lifestyles and emergence of pathogens.</title>
        <authorList>
            <person name="Haridas S."/>
            <person name="Albert R."/>
            <person name="Binder M."/>
            <person name="Bloem J."/>
            <person name="Labutti K."/>
            <person name="Salamov A."/>
            <person name="Andreopoulos B."/>
            <person name="Baker S."/>
            <person name="Barry K."/>
            <person name="Bills G."/>
            <person name="Bluhm B."/>
            <person name="Cannon C."/>
            <person name="Castanera R."/>
            <person name="Culley D."/>
            <person name="Daum C."/>
            <person name="Ezra D."/>
            <person name="Gonzalez J."/>
            <person name="Henrissat B."/>
            <person name="Kuo A."/>
            <person name="Liang C."/>
            <person name="Lipzen A."/>
            <person name="Lutzoni F."/>
            <person name="Magnuson J."/>
            <person name="Mondo S."/>
            <person name="Nolan M."/>
            <person name="Ohm R."/>
            <person name="Pangilinan J."/>
            <person name="Park H.-J."/>
            <person name="Ramirez L."/>
            <person name="Alfaro M."/>
            <person name="Sun H."/>
            <person name="Tritt A."/>
            <person name="Yoshinaga Y."/>
            <person name="Zwiers L.-H."/>
            <person name="Turgeon B."/>
            <person name="Goodwin S."/>
            <person name="Spatafora J."/>
            <person name="Crous P."/>
            <person name="Grigoriev I."/>
        </authorList>
    </citation>
    <scope>NUCLEOTIDE SEQUENCE</scope>
    <source>
        <strain evidence="2">CBS 279.74</strain>
    </source>
</reference>
<sequence length="57" mass="6622">MGSHCCHTDRHYVATSEYCDNDLRTWHIDHREHSKGESGNFDPHEGSEGLCYEENEV</sequence>
<evidence type="ECO:0000313" key="2">
    <source>
        <dbReference type="EMBL" id="KAF2704950.1"/>
    </source>
</evidence>
<dbReference type="EMBL" id="MU005780">
    <property type="protein sequence ID" value="KAF2704950.1"/>
    <property type="molecule type" value="Genomic_DNA"/>
</dbReference>
<feature type="compositionally biased region" description="Basic and acidic residues" evidence="1">
    <location>
        <begin position="33"/>
        <end position="47"/>
    </location>
</feature>
<protein>
    <submittedName>
        <fullName evidence="2">Uncharacterized protein</fullName>
    </submittedName>
</protein>
<proteinExistence type="predicted"/>